<dbReference type="EMBL" id="WUUL01000001">
    <property type="protein sequence ID" value="MXQ52649.1"/>
    <property type="molecule type" value="Genomic_DNA"/>
</dbReference>
<protein>
    <recommendedName>
        <fullName evidence="3">Transposase</fullName>
    </recommendedName>
</protein>
<dbReference type="RefSeq" id="WP_160799649.1">
    <property type="nucleotide sequence ID" value="NZ_WUUL01000001.1"/>
</dbReference>
<proteinExistence type="predicted"/>
<keyword evidence="2" id="KW-1185">Reference proteome</keyword>
<sequence length="73" mass="8780">MIFQRVEMIQRLTKGVIHPLQVEQVFNLGQNLFQYFTYKTSWYRRTIQQVGKQFPSSQLCSCFGYRNREVLSL</sequence>
<evidence type="ECO:0000313" key="2">
    <source>
        <dbReference type="Proteomes" id="UP000430692"/>
    </source>
</evidence>
<gene>
    <name evidence="1" type="ORF">GSM42_02565</name>
</gene>
<dbReference type="AlphaFoldDB" id="A0A6I4VLZ9"/>
<accession>A0A6I4VLZ9</accession>
<evidence type="ECO:0000313" key="1">
    <source>
        <dbReference type="EMBL" id="MXQ52649.1"/>
    </source>
</evidence>
<comment type="caution">
    <text evidence="1">The sequence shown here is derived from an EMBL/GenBank/DDBJ whole genome shotgun (WGS) entry which is preliminary data.</text>
</comment>
<organism evidence="1 2">
    <name type="scientific">Shimazuella alba</name>
    <dbReference type="NCBI Taxonomy" id="2690964"/>
    <lineage>
        <taxon>Bacteria</taxon>
        <taxon>Bacillati</taxon>
        <taxon>Bacillota</taxon>
        <taxon>Bacilli</taxon>
        <taxon>Bacillales</taxon>
        <taxon>Thermoactinomycetaceae</taxon>
        <taxon>Shimazuella</taxon>
    </lineage>
</organism>
<name>A0A6I4VLZ9_9BACL</name>
<dbReference type="Proteomes" id="UP000430692">
    <property type="component" value="Unassembled WGS sequence"/>
</dbReference>
<reference evidence="1 2" key="1">
    <citation type="submission" date="2019-12" db="EMBL/GenBank/DDBJ databases">
        <title>Whole-genome analyses of novel actinobacteria.</title>
        <authorList>
            <person name="Sahin N."/>
            <person name="Saygin H."/>
        </authorList>
    </citation>
    <scope>NUCLEOTIDE SEQUENCE [LARGE SCALE GENOMIC DNA]</scope>
    <source>
        <strain evidence="1 2">KC615</strain>
    </source>
</reference>
<evidence type="ECO:0008006" key="3">
    <source>
        <dbReference type="Google" id="ProtNLM"/>
    </source>
</evidence>